<reference evidence="1" key="1">
    <citation type="submission" date="2023-07" db="EMBL/GenBank/DDBJ databases">
        <title>Brevundimonas soil sp. nov., isolated from the soil of chemical plant.</title>
        <authorList>
            <person name="Wu N."/>
        </authorList>
    </citation>
    <scope>NUCLEOTIDE SEQUENCE</scope>
    <source>
        <strain evidence="1">XZ-24</strain>
    </source>
</reference>
<gene>
    <name evidence="1" type="ORF">Q0812_06990</name>
</gene>
<evidence type="ECO:0008006" key="3">
    <source>
        <dbReference type="Google" id="ProtNLM"/>
    </source>
</evidence>
<dbReference type="EMBL" id="JAUKTR010000002">
    <property type="protein sequence ID" value="MDO1559172.1"/>
    <property type="molecule type" value="Genomic_DNA"/>
</dbReference>
<evidence type="ECO:0000313" key="1">
    <source>
        <dbReference type="EMBL" id="MDO1559172.1"/>
    </source>
</evidence>
<keyword evidence="2" id="KW-1185">Reference proteome</keyword>
<dbReference type="RefSeq" id="WP_302109595.1">
    <property type="nucleotide sequence ID" value="NZ_JAUKTR010000002.1"/>
</dbReference>
<comment type="caution">
    <text evidence="1">The sequence shown here is derived from an EMBL/GenBank/DDBJ whole genome shotgun (WGS) entry which is preliminary data.</text>
</comment>
<organism evidence="1 2">
    <name type="scientific">Peiella sedimenti</name>
    <dbReference type="NCBI Taxonomy" id="3061083"/>
    <lineage>
        <taxon>Bacteria</taxon>
        <taxon>Pseudomonadati</taxon>
        <taxon>Pseudomonadota</taxon>
        <taxon>Alphaproteobacteria</taxon>
        <taxon>Caulobacterales</taxon>
        <taxon>Caulobacteraceae</taxon>
        <taxon>Peiella</taxon>
    </lineage>
</organism>
<protein>
    <recommendedName>
        <fullName evidence="3">Regulatory protein RecX</fullName>
    </recommendedName>
</protein>
<evidence type="ECO:0000313" key="2">
    <source>
        <dbReference type="Proteomes" id="UP001169063"/>
    </source>
</evidence>
<dbReference type="Proteomes" id="UP001169063">
    <property type="component" value="Unassembled WGS sequence"/>
</dbReference>
<proteinExistence type="predicted"/>
<accession>A0ABT8SKT5</accession>
<name>A0ABT8SKT5_9CAUL</name>
<sequence>MTSRPTALERAFALASSGACASTNEIRLALKREGYSPDQLFGRSLIRQLAALCAASRRPDDDAGSASAS</sequence>